<protein>
    <submittedName>
        <fullName evidence="1">Uncharacterized protein</fullName>
    </submittedName>
</protein>
<organism evidence="1">
    <name type="scientific">marine metagenome</name>
    <dbReference type="NCBI Taxonomy" id="408172"/>
    <lineage>
        <taxon>unclassified sequences</taxon>
        <taxon>metagenomes</taxon>
        <taxon>ecological metagenomes</taxon>
    </lineage>
</organism>
<accession>A0A381P0E8</accession>
<proteinExistence type="predicted"/>
<name>A0A381P0E8_9ZZZZ</name>
<dbReference type="PROSITE" id="PS51257">
    <property type="entry name" value="PROKAR_LIPOPROTEIN"/>
    <property type="match status" value="1"/>
</dbReference>
<dbReference type="EMBL" id="UINC01000737">
    <property type="protein sequence ID" value="SUZ60341.1"/>
    <property type="molecule type" value="Genomic_DNA"/>
</dbReference>
<reference evidence="1" key="1">
    <citation type="submission" date="2018-05" db="EMBL/GenBank/DDBJ databases">
        <authorList>
            <person name="Lanie J.A."/>
            <person name="Ng W.-L."/>
            <person name="Kazmierczak K.M."/>
            <person name="Andrzejewski T.M."/>
            <person name="Davidsen T.M."/>
            <person name="Wayne K.J."/>
            <person name="Tettelin H."/>
            <person name="Glass J.I."/>
            <person name="Rusch D."/>
            <person name="Podicherti R."/>
            <person name="Tsui H.-C.T."/>
            <person name="Winkler M.E."/>
        </authorList>
    </citation>
    <scope>NUCLEOTIDE SEQUENCE</scope>
</reference>
<gene>
    <name evidence="1" type="ORF">METZ01_LOCUS13195</name>
</gene>
<dbReference type="AlphaFoldDB" id="A0A381P0E8"/>
<evidence type="ECO:0000313" key="1">
    <source>
        <dbReference type="EMBL" id="SUZ60341.1"/>
    </source>
</evidence>
<sequence>MKHTMIIPIMFMLFIIGCEDDTSTADDLDVIYTGNMTENSYYYDLVAGTEAEAASSWHLAFQMIDVEMAGTTYSMPSLIMGNVATAVYTDISYNDLIEAPDQETLQSDAIDNSSVEYTGEHEVIHYDMATHTVTINEPERVFVIYAFATHNVYKVQFLEYQSGIIAFQFNEL</sequence>